<dbReference type="Proteomes" id="UP000790787">
    <property type="component" value="Chromosome 17"/>
</dbReference>
<dbReference type="STRING" id="4097.A0A1S4D0X4"/>
<dbReference type="PaxDb" id="4097-A0A1S4D0X4"/>
<keyword evidence="2" id="KW-0732">Signal</keyword>
<reference evidence="3" key="1">
    <citation type="journal article" date="2014" name="Nat. Commun.">
        <title>The tobacco genome sequence and its comparison with those of tomato and potato.</title>
        <authorList>
            <person name="Sierro N."/>
            <person name="Battey J.N."/>
            <person name="Ouadi S."/>
            <person name="Bakaher N."/>
            <person name="Bovet L."/>
            <person name="Willig A."/>
            <person name="Goepfert S."/>
            <person name="Peitsch M.C."/>
            <person name="Ivanov N.V."/>
        </authorList>
    </citation>
    <scope>NUCLEOTIDE SEQUENCE [LARGE SCALE GENOMIC DNA]</scope>
</reference>
<sequence>MVAPKWVFISFMILLSLAICSGQPVTSDAIKAKEADHDNLKAHTLSNIDAKGFGGGGGFGIGGGWAGGGGGGGDGGGSDTPNYGYNPGCSIHGCTVPGFGFLPKPVFGVPVYSPGCGYVCPADIPTGGMTESKITGISQSARLYRCKPGPNMCDSKDCNELLLHFVFPMQDKHDNKQEHLRYGGRRGIGLTVGGVGGFGIGFGAWGGGGGGGGGGSDAPGCSNDGCDPGFGCPPGCGYACPANNPSGGITEFHISGLSRFDGPYRCRPDMCESEDCNELLLHFVSPMQHKHENRHDHIVERSDEEEAHHQSKQHKDEDIIN</sequence>
<dbReference type="KEGG" id="nta:107824681"/>
<dbReference type="RefSeq" id="XP_016506963.1">
    <property type="nucleotide sequence ID" value="XM_016651477.1"/>
</dbReference>
<evidence type="ECO:0000256" key="2">
    <source>
        <dbReference type="SAM" id="SignalP"/>
    </source>
</evidence>
<evidence type="ECO:0000256" key="1">
    <source>
        <dbReference type="SAM" id="MobiDB-lite"/>
    </source>
</evidence>
<feature type="signal peptide" evidence="2">
    <location>
        <begin position="1"/>
        <end position="22"/>
    </location>
</feature>
<organism evidence="3 4">
    <name type="scientific">Nicotiana tabacum</name>
    <name type="common">Common tobacco</name>
    <dbReference type="NCBI Taxonomy" id="4097"/>
    <lineage>
        <taxon>Eukaryota</taxon>
        <taxon>Viridiplantae</taxon>
        <taxon>Streptophyta</taxon>
        <taxon>Embryophyta</taxon>
        <taxon>Tracheophyta</taxon>
        <taxon>Spermatophyta</taxon>
        <taxon>Magnoliopsida</taxon>
        <taxon>eudicotyledons</taxon>
        <taxon>Gunneridae</taxon>
        <taxon>Pentapetalae</taxon>
        <taxon>asterids</taxon>
        <taxon>lamiids</taxon>
        <taxon>Solanales</taxon>
        <taxon>Solanaceae</taxon>
        <taxon>Nicotianoideae</taxon>
        <taxon>Nicotianeae</taxon>
        <taxon>Nicotiana</taxon>
    </lineage>
</organism>
<proteinExistence type="predicted"/>
<feature type="region of interest" description="Disordered" evidence="1">
    <location>
        <begin position="301"/>
        <end position="321"/>
    </location>
</feature>
<feature type="chain" id="PRO_5010383875" evidence="2">
    <location>
        <begin position="23"/>
        <end position="321"/>
    </location>
</feature>
<name>A0A1S4D0X4_TOBAC</name>
<accession>A0A1S4D0X4</accession>
<dbReference type="GeneID" id="107824681"/>
<evidence type="ECO:0000313" key="4">
    <source>
        <dbReference type="RefSeq" id="XP_016506963.1"/>
    </source>
</evidence>
<gene>
    <name evidence="4" type="primary">LOC107824681</name>
</gene>
<keyword evidence="3" id="KW-1185">Reference proteome</keyword>
<dbReference type="OrthoDB" id="1296061at2759"/>
<protein>
    <submittedName>
        <fullName evidence="4">Anther-specific protein TA-29</fullName>
    </submittedName>
</protein>
<reference evidence="4" key="2">
    <citation type="submission" date="2025-08" db="UniProtKB">
        <authorList>
            <consortium name="RefSeq"/>
        </authorList>
    </citation>
    <scope>IDENTIFICATION</scope>
    <source>
        <tissue evidence="4">Leaf</tissue>
    </source>
</reference>
<evidence type="ECO:0000313" key="3">
    <source>
        <dbReference type="Proteomes" id="UP000790787"/>
    </source>
</evidence>
<dbReference type="AlphaFoldDB" id="A0A1S4D0X4"/>